<evidence type="ECO:0000256" key="2">
    <source>
        <dbReference type="ARBA" id="ARBA00022857"/>
    </source>
</evidence>
<evidence type="ECO:0000256" key="4">
    <source>
        <dbReference type="PIRSR" id="PIRSR000097-1"/>
    </source>
</evidence>
<feature type="site" description="Lowers pKa of active site Tyr" evidence="6">
    <location>
        <position position="74"/>
    </location>
</feature>
<organism evidence="8 9">
    <name type="scientific">Parabacteroides goldsteinii DSM 19448 = WAL 12034</name>
    <dbReference type="NCBI Taxonomy" id="927665"/>
    <lineage>
        <taxon>Bacteria</taxon>
        <taxon>Pseudomonadati</taxon>
        <taxon>Bacteroidota</taxon>
        <taxon>Bacteroidia</taxon>
        <taxon>Bacteroidales</taxon>
        <taxon>Tannerellaceae</taxon>
        <taxon>Parabacteroides</taxon>
    </lineage>
</organism>
<evidence type="ECO:0000256" key="5">
    <source>
        <dbReference type="PIRSR" id="PIRSR000097-2"/>
    </source>
</evidence>
<dbReference type="FunFam" id="3.20.20.100:FF:000015">
    <property type="entry name" value="Oxidoreductase, aldo/keto reductase family"/>
    <property type="match status" value="1"/>
</dbReference>
<keyword evidence="2" id="KW-0521">NADP</keyword>
<proteinExistence type="inferred from homology"/>
<dbReference type="SUPFAM" id="SSF51430">
    <property type="entry name" value="NAD(P)-linked oxidoreductase"/>
    <property type="match status" value="1"/>
</dbReference>
<dbReference type="Proteomes" id="UP000033047">
    <property type="component" value="Unassembled WGS sequence"/>
</dbReference>
<evidence type="ECO:0000313" key="8">
    <source>
        <dbReference type="EMBL" id="KKB57496.1"/>
    </source>
</evidence>
<evidence type="ECO:0000313" key="9">
    <source>
        <dbReference type="Proteomes" id="UP000033047"/>
    </source>
</evidence>
<reference evidence="8 9" key="1">
    <citation type="submission" date="2013-04" db="EMBL/GenBank/DDBJ databases">
        <title>The Genome Sequence of Parabacteroides goldsteinii DSM 19448.</title>
        <authorList>
            <consortium name="The Broad Institute Genomics Platform"/>
            <person name="Earl A."/>
            <person name="Ward D."/>
            <person name="Feldgarden M."/>
            <person name="Gevers D."/>
            <person name="Martens E."/>
            <person name="Sakamoto M."/>
            <person name="Benno Y."/>
            <person name="Song Y."/>
            <person name="Liu C."/>
            <person name="Lee J."/>
            <person name="Bolanos M."/>
            <person name="Vaisanen M.L."/>
            <person name="Finegold S.M."/>
            <person name="Walker B."/>
            <person name="Young S."/>
            <person name="Zeng Q."/>
            <person name="Gargeya S."/>
            <person name="Fitzgerald M."/>
            <person name="Haas B."/>
            <person name="Abouelleil A."/>
            <person name="Allen A.W."/>
            <person name="Alvarado L."/>
            <person name="Arachchi H.M."/>
            <person name="Berlin A.M."/>
            <person name="Chapman S.B."/>
            <person name="Gainer-Dewar J."/>
            <person name="Goldberg J."/>
            <person name="Griggs A."/>
            <person name="Gujja S."/>
            <person name="Hansen M."/>
            <person name="Howarth C."/>
            <person name="Imamovic A."/>
            <person name="Ireland A."/>
            <person name="Larimer J."/>
            <person name="McCowan C."/>
            <person name="Murphy C."/>
            <person name="Pearson M."/>
            <person name="Poon T.W."/>
            <person name="Priest M."/>
            <person name="Roberts A."/>
            <person name="Saif S."/>
            <person name="Shea T."/>
            <person name="Sisk P."/>
            <person name="Sykes S."/>
            <person name="Wortman J."/>
            <person name="Nusbaum C."/>
            <person name="Birren B."/>
        </authorList>
    </citation>
    <scope>NUCLEOTIDE SEQUENCE [LARGE SCALE GENOMIC DNA]</scope>
    <source>
        <strain evidence="8 9">DSM 19448</strain>
    </source>
</reference>
<dbReference type="PANTHER" id="PTHR43827:SF3">
    <property type="entry name" value="NADP-DEPENDENT OXIDOREDUCTASE DOMAIN-CONTAINING PROTEIN"/>
    <property type="match status" value="1"/>
</dbReference>
<dbReference type="RefSeq" id="WP_010801471.1">
    <property type="nucleotide sequence ID" value="NZ_KQ033912.1"/>
</dbReference>
<dbReference type="PRINTS" id="PR00069">
    <property type="entry name" value="ALDKETRDTASE"/>
</dbReference>
<feature type="domain" description="NADP-dependent oxidoreductase" evidence="7">
    <location>
        <begin position="24"/>
        <end position="259"/>
    </location>
</feature>
<dbReference type="InterPro" id="IPR018170">
    <property type="entry name" value="Aldo/ket_reductase_CS"/>
</dbReference>
<comment type="caution">
    <text evidence="8">The sequence shown here is derived from an EMBL/GenBank/DDBJ whole genome shotgun (WGS) entry which is preliminary data.</text>
</comment>
<dbReference type="InterPro" id="IPR023210">
    <property type="entry name" value="NADP_OxRdtase_dom"/>
</dbReference>
<evidence type="ECO:0000259" key="7">
    <source>
        <dbReference type="Pfam" id="PF00248"/>
    </source>
</evidence>
<evidence type="ECO:0000256" key="6">
    <source>
        <dbReference type="PIRSR" id="PIRSR000097-3"/>
    </source>
</evidence>
<dbReference type="GO" id="GO:0016616">
    <property type="term" value="F:oxidoreductase activity, acting on the CH-OH group of donors, NAD or NADP as acceptor"/>
    <property type="evidence" value="ECO:0007669"/>
    <property type="project" value="UniProtKB-ARBA"/>
</dbReference>
<name>A0A0F5JI61_9BACT</name>
<dbReference type="PANTHER" id="PTHR43827">
    <property type="entry name" value="2,5-DIKETO-D-GLUCONIC ACID REDUCTASE"/>
    <property type="match status" value="1"/>
</dbReference>
<accession>A0A0F5JI61</accession>
<dbReference type="GeneID" id="69982531"/>
<dbReference type="AlphaFoldDB" id="A0A0F5JI61"/>
<keyword evidence="3" id="KW-0560">Oxidoreductase</keyword>
<protein>
    <recommendedName>
        <fullName evidence="7">NADP-dependent oxidoreductase domain-containing protein</fullName>
    </recommendedName>
</protein>
<feature type="binding site" evidence="5">
    <location>
        <position position="107"/>
    </location>
    <ligand>
        <name>substrate</name>
    </ligand>
</feature>
<evidence type="ECO:0000256" key="3">
    <source>
        <dbReference type="ARBA" id="ARBA00023002"/>
    </source>
</evidence>
<feature type="active site" description="Proton donor" evidence="4">
    <location>
        <position position="49"/>
    </location>
</feature>
<dbReference type="EMBL" id="AQHV01000009">
    <property type="protein sequence ID" value="KKB57496.1"/>
    <property type="molecule type" value="Genomic_DNA"/>
</dbReference>
<comment type="similarity">
    <text evidence="1">Belongs to the aldo/keto reductase family.</text>
</comment>
<dbReference type="PROSITE" id="PS00062">
    <property type="entry name" value="ALDOKETO_REDUCTASE_2"/>
    <property type="match status" value="1"/>
</dbReference>
<dbReference type="InterPro" id="IPR020471">
    <property type="entry name" value="AKR"/>
</dbReference>
<dbReference type="Pfam" id="PF00248">
    <property type="entry name" value="Aldo_ket_red"/>
    <property type="match status" value="1"/>
</dbReference>
<dbReference type="InterPro" id="IPR036812">
    <property type="entry name" value="NAD(P)_OxRdtase_dom_sf"/>
</dbReference>
<dbReference type="STRING" id="927665.HMPREF1535_01317"/>
<dbReference type="PIRSF" id="PIRSF000097">
    <property type="entry name" value="AKR"/>
    <property type="match status" value="1"/>
</dbReference>
<dbReference type="Gene3D" id="3.20.20.100">
    <property type="entry name" value="NADP-dependent oxidoreductase domain"/>
    <property type="match status" value="1"/>
</dbReference>
<gene>
    <name evidence="8" type="ORF">HMPREF1535_01317</name>
</gene>
<dbReference type="HOGENOM" id="CLU_023205_0_3_10"/>
<dbReference type="PROSITE" id="PS00798">
    <property type="entry name" value="ALDOKETO_REDUCTASE_1"/>
    <property type="match status" value="1"/>
</dbReference>
<dbReference type="PATRIC" id="fig|927665.4.peg.1346"/>
<evidence type="ECO:0000256" key="1">
    <source>
        <dbReference type="ARBA" id="ARBA00007905"/>
    </source>
</evidence>
<sequence length="273" mass="30645">MKEVILNNGTKIPSIGVGVFRVEDANIAYETVKTALSVGYRHVDTAMIYGNEEAVGKAIRDSGIPREEIFLTTKLWNDDQRSGKVEEAIEASLKRLGMDYVNLYLVHWPVKETYVSVWKKMEAVYKSGKAKAIGVSNYQTHHLADLLEEAEIIPAVNQIECYPYLSQAATIQYCLERNIRPEAWGPLGAGKSDILTNPVITEIAKKRGLTPAQVVLGWNLERGVIVIPKSIHKERLTENLKCTDFELTDEDMTRISALNKNLRLGADPDHFNF</sequence>